<accession>A0A0E9V7V3</accession>
<dbReference type="EMBL" id="GBXM01034491">
    <property type="protein sequence ID" value="JAH74086.1"/>
    <property type="molecule type" value="Transcribed_RNA"/>
</dbReference>
<protein>
    <submittedName>
        <fullName evidence="1">Uncharacterized protein</fullName>
    </submittedName>
</protein>
<name>A0A0E9V7V3_ANGAN</name>
<proteinExistence type="predicted"/>
<reference evidence="1" key="1">
    <citation type="submission" date="2014-11" db="EMBL/GenBank/DDBJ databases">
        <authorList>
            <person name="Amaro Gonzalez C."/>
        </authorList>
    </citation>
    <scope>NUCLEOTIDE SEQUENCE</scope>
</reference>
<sequence>MFSMYKNAKLLTHTSRATVRVRGGFGPKRRGGKIQNSK</sequence>
<evidence type="ECO:0000313" key="1">
    <source>
        <dbReference type="EMBL" id="JAH74086.1"/>
    </source>
</evidence>
<reference evidence="1" key="2">
    <citation type="journal article" date="2015" name="Fish Shellfish Immunol.">
        <title>Early steps in the European eel (Anguilla anguilla)-Vibrio vulnificus interaction in the gills: Role of the RtxA13 toxin.</title>
        <authorList>
            <person name="Callol A."/>
            <person name="Pajuelo D."/>
            <person name="Ebbesson L."/>
            <person name="Teles M."/>
            <person name="MacKenzie S."/>
            <person name="Amaro C."/>
        </authorList>
    </citation>
    <scope>NUCLEOTIDE SEQUENCE</scope>
</reference>
<dbReference type="AlphaFoldDB" id="A0A0E9V7V3"/>
<organism evidence="1">
    <name type="scientific">Anguilla anguilla</name>
    <name type="common">European freshwater eel</name>
    <name type="synonym">Muraena anguilla</name>
    <dbReference type="NCBI Taxonomy" id="7936"/>
    <lineage>
        <taxon>Eukaryota</taxon>
        <taxon>Metazoa</taxon>
        <taxon>Chordata</taxon>
        <taxon>Craniata</taxon>
        <taxon>Vertebrata</taxon>
        <taxon>Euteleostomi</taxon>
        <taxon>Actinopterygii</taxon>
        <taxon>Neopterygii</taxon>
        <taxon>Teleostei</taxon>
        <taxon>Anguilliformes</taxon>
        <taxon>Anguillidae</taxon>
        <taxon>Anguilla</taxon>
    </lineage>
</organism>